<dbReference type="Proteomes" id="UP000235672">
    <property type="component" value="Unassembled WGS sequence"/>
</dbReference>
<reference evidence="1 2" key="1">
    <citation type="submission" date="2016-05" db="EMBL/GenBank/DDBJ databases">
        <title>A degradative enzymes factory behind the ericoid mycorrhizal symbiosis.</title>
        <authorList>
            <consortium name="DOE Joint Genome Institute"/>
            <person name="Martino E."/>
            <person name="Morin E."/>
            <person name="Grelet G."/>
            <person name="Kuo A."/>
            <person name="Kohler A."/>
            <person name="Daghino S."/>
            <person name="Barry K."/>
            <person name="Choi C."/>
            <person name="Cichocki N."/>
            <person name="Clum A."/>
            <person name="Copeland A."/>
            <person name="Hainaut M."/>
            <person name="Haridas S."/>
            <person name="Labutti K."/>
            <person name="Lindquist E."/>
            <person name="Lipzen A."/>
            <person name="Khouja H.-R."/>
            <person name="Murat C."/>
            <person name="Ohm R."/>
            <person name="Olson A."/>
            <person name="Spatafora J."/>
            <person name="Veneault-Fourrey C."/>
            <person name="Henrissat B."/>
            <person name="Grigoriev I."/>
            <person name="Martin F."/>
            <person name="Perotto S."/>
        </authorList>
    </citation>
    <scope>NUCLEOTIDE SEQUENCE [LARGE SCALE GENOMIC DNA]</scope>
    <source>
        <strain evidence="1 2">UAMH 7357</strain>
    </source>
</reference>
<evidence type="ECO:0000313" key="1">
    <source>
        <dbReference type="EMBL" id="PMD24404.1"/>
    </source>
</evidence>
<name>A0A2J6QDR1_9HELO</name>
<dbReference type="AlphaFoldDB" id="A0A2J6QDR1"/>
<dbReference type="EMBL" id="KZ613472">
    <property type="protein sequence ID" value="PMD24404.1"/>
    <property type="molecule type" value="Genomic_DNA"/>
</dbReference>
<dbReference type="STRING" id="1745343.A0A2J6QDR1"/>
<organism evidence="1 2">
    <name type="scientific">Hyaloscypha hepaticicola</name>
    <dbReference type="NCBI Taxonomy" id="2082293"/>
    <lineage>
        <taxon>Eukaryota</taxon>
        <taxon>Fungi</taxon>
        <taxon>Dikarya</taxon>
        <taxon>Ascomycota</taxon>
        <taxon>Pezizomycotina</taxon>
        <taxon>Leotiomycetes</taxon>
        <taxon>Helotiales</taxon>
        <taxon>Hyaloscyphaceae</taxon>
        <taxon>Hyaloscypha</taxon>
    </lineage>
</organism>
<proteinExistence type="predicted"/>
<gene>
    <name evidence="1" type="ORF">NA56DRAFT_566558</name>
</gene>
<dbReference type="OrthoDB" id="428577at2759"/>
<protein>
    <submittedName>
        <fullName evidence="1">Uncharacterized protein</fullName>
    </submittedName>
</protein>
<evidence type="ECO:0000313" key="2">
    <source>
        <dbReference type="Proteomes" id="UP000235672"/>
    </source>
</evidence>
<accession>A0A2J6QDR1</accession>
<keyword evidence="2" id="KW-1185">Reference proteome</keyword>
<sequence>MSWKSALVERWRNKRGVPGQLENFSGLEVSLCTQNARRVRLLSLLGSNTMRHYLHSLSFSWPLGFFWETYFEAFQSVNQFRIFWNRHRKLPEMDKIKEAIAESLEILQGTGVNNFSWELGALWVAVKFVKVPGYPVLATSPFVNESILESKQLVSKKLRGLSCRKWDTRGLCATAKFSLADHGELEVLTTPTRSCPVTTMEWQGVIGLKESWNEIKDADINEEFFGRGRTPHHKEHISGEWETLPLPILIISKASKPLLLK</sequence>